<reference evidence="1 2" key="1">
    <citation type="submission" date="2016-11" db="EMBL/GenBank/DDBJ databases">
        <authorList>
            <person name="Jaros S."/>
            <person name="Januszkiewicz K."/>
            <person name="Wedrychowicz H."/>
        </authorList>
    </citation>
    <scope>NUCLEOTIDE SEQUENCE [LARGE SCALE GENOMIC DNA]</scope>
    <source>
        <strain evidence="1 2">DSM 14916</strain>
    </source>
</reference>
<dbReference type="AlphaFoldDB" id="A0A1M6LGL3"/>
<evidence type="ECO:0000313" key="2">
    <source>
        <dbReference type="Proteomes" id="UP000184387"/>
    </source>
</evidence>
<proteinExistence type="predicted"/>
<accession>A0A1M6LGL3</accession>
<evidence type="ECO:0000313" key="1">
    <source>
        <dbReference type="EMBL" id="SHJ70326.1"/>
    </source>
</evidence>
<keyword evidence="2" id="KW-1185">Reference proteome</keyword>
<dbReference type="RefSeq" id="WP_073136416.1">
    <property type="nucleotide sequence ID" value="NZ_FQZF01000018.1"/>
</dbReference>
<gene>
    <name evidence="1" type="ORF">SAMN02745194_03168</name>
</gene>
<sequence length="95" mass="10253">MSEENAQDPSQDVVNRLAARMRQERRAAGIVDADAEIGLAVLKLLRSNGAVTRDMLVKRFNRVLGNAAAESLDAREAEAVLRRLETAPPQAANAA</sequence>
<name>A0A1M6LGL3_9PROT</name>
<protein>
    <submittedName>
        <fullName evidence="1">Uncharacterized protein</fullName>
    </submittedName>
</protein>
<dbReference type="Proteomes" id="UP000184387">
    <property type="component" value="Unassembled WGS sequence"/>
</dbReference>
<organism evidence="1 2">
    <name type="scientific">Muricoccus roseus</name>
    <dbReference type="NCBI Taxonomy" id="198092"/>
    <lineage>
        <taxon>Bacteria</taxon>
        <taxon>Pseudomonadati</taxon>
        <taxon>Pseudomonadota</taxon>
        <taxon>Alphaproteobacteria</taxon>
        <taxon>Acetobacterales</taxon>
        <taxon>Roseomonadaceae</taxon>
        <taxon>Muricoccus</taxon>
    </lineage>
</organism>
<dbReference type="EMBL" id="FQZF01000018">
    <property type="protein sequence ID" value="SHJ70326.1"/>
    <property type="molecule type" value="Genomic_DNA"/>
</dbReference>